<sequence length="92" mass="10401">MQQVMAYYDAVLMLTTRPVFQAERRLCGTNTGTASEGTRGEMRALKKLPTDQRRIDGNELHALMKREEEHQLLTLLASEGQRQQQGHGCVSL</sequence>
<dbReference type="InParanoid" id="A0A0G4H878"/>
<dbReference type="AlphaFoldDB" id="A0A0G4H878"/>
<dbReference type="Proteomes" id="UP000041254">
    <property type="component" value="Unassembled WGS sequence"/>
</dbReference>
<proteinExistence type="predicted"/>
<protein>
    <submittedName>
        <fullName evidence="1">Uncharacterized protein</fullName>
    </submittedName>
</protein>
<dbReference type="EMBL" id="CDMY01001064">
    <property type="protein sequence ID" value="CEM40112.1"/>
    <property type="molecule type" value="Genomic_DNA"/>
</dbReference>
<name>A0A0G4H878_VITBC</name>
<reference evidence="1 2" key="1">
    <citation type="submission" date="2014-11" db="EMBL/GenBank/DDBJ databases">
        <authorList>
            <person name="Zhu J."/>
            <person name="Qi W."/>
            <person name="Song R."/>
        </authorList>
    </citation>
    <scope>NUCLEOTIDE SEQUENCE [LARGE SCALE GENOMIC DNA]</scope>
</reference>
<dbReference type="VEuPathDB" id="CryptoDB:Vbra_19930"/>
<gene>
    <name evidence="1" type="ORF">Vbra_19930</name>
</gene>
<evidence type="ECO:0000313" key="1">
    <source>
        <dbReference type="EMBL" id="CEM40112.1"/>
    </source>
</evidence>
<organism evidence="1 2">
    <name type="scientific">Vitrella brassicaformis (strain CCMP3155)</name>
    <dbReference type="NCBI Taxonomy" id="1169540"/>
    <lineage>
        <taxon>Eukaryota</taxon>
        <taxon>Sar</taxon>
        <taxon>Alveolata</taxon>
        <taxon>Colpodellida</taxon>
        <taxon>Vitrellaceae</taxon>
        <taxon>Vitrella</taxon>
    </lineage>
</organism>
<accession>A0A0G4H878</accession>
<evidence type="ECO:0000313" key="2">
    <source>
        <dbReference type="Proteomes" id="UP000041254"/>
    </source>
</evidence>
<keyword evidence="2" id="KW-1185">Reference proteome</keyword>